<dbReference type="Pfam" id="PF11162">
    <property type="entry name" value="DUF2946"/>
    <property type="match status" value="1"/>
</dbReference>
<proteinExistence type="predicted"/>
<feature type="region of interest" description="Disordered" evidence="1">
    <location>
        <begin position="132"/>
        <end position="151"/>
    </location>
</feature>
<dbReference type="AlphaFoldDB" id="A0A1F6GRJ8"/>
<reference evidence="2 3" key="1">
    <citation type="journal article" date="2016" name="Nat. Commun.">
        <title>Thousands of microbial genomes shed light on interconnected biogeochemical processes in an aquifer system.</title>
        <authorList>
            <person name="Anantharaman K."/>
            <person name="Brown C.T."/>
            <person name="Hug L.A."/>
            <person name="Sharon I."/>
            <person name="Castelle C.J."/>
            <person name="Probst A.J."/>
            <person name="Thomas B.C."/>
            <person name="Singh A."/>
            <person name="Wilkins M.J."/>
            <person name="Karaoz U."/>
            <person name="Brodie E.L."/>
            <person name="Williams K.H."/>
            <person name="Hubbard S.S."/>
            <person name="Banfield J.F."/>
        </authorList>
    </citation>
    <scope>NUCLEOTIDE SEQUENCE [LARGE SCALE GENOMIC DNA]</scope>
</reference>
<organism evidence="2 3">
    <name type="scientific">Candidatus Lambdaproteobacteria bacterium RIFOXYD2_FULL_56_26</name>
    <dbReference type="NCBI Taxonomy" id="1817773"/>
    <lineage>
        <taxon>Bacteria</taxon>
        <taxon>Pseudomonadati</taxon>
        <taxon>Pseudomonadota</taxon>
        <taxon>Candidatus Lambdaproteobacteria</taxon>
    </lineage>
</organism>
<dbReference type="EMBL" id="MFNF01000042">
    <property type="protein sequence ID" value="OGH00817.1"/>
    <property type="molecule type" value="Genomic_DNA"/>
</dbReference>
<evidence type="ECO:0000313" key="2">
    <source>
        <dbReference type="EMBL" id="OGH00817.1"/>
    </source>
</evidence>
<accession>A0A1F6GRJ8</accession>
<evidence type="ECO:0000313" key="3">
    <source>
        <dbReference type="Proteomes" id="UP000177583"/>
    </source>
</evidence>
<sequence length="151" mass="16200">MPRVPKFRQKPKRPSLMALNLRLRKTQQTRLLRLWVLGSFVFSLLGLSVGFTLVPSQSASFVPTGKLAALDPHFFCSTGDLSGAPQKGNSDAAPEHCGHCHFCASPAAWSLNGGPSFAFLAKSPQVLPPAYAASPSERPWFSPSSRGPPAV</sequence>
<evidence type="ECO:0000256" key="1">
    <source>
        <dbReference type="SAM" id="MobiDB-lite"/>
    </source>
</evidence>
<dbReference type="InterPro" id="IPR021333">
    <property type="entry name" value="DUF2946"/>
</dbReference>
<dbReference type="Proteomes" id="UP000177583">
    <property type="component" value="Unassembled WGS sequence"/>
</dbReference>
<name>A0A1F6GRJ8_9PROT</name>
<comment type="caution">
    <text evidence="2">The sequence shown here is derived from an EMBL/GenBank/DDBJ whole genome shotgun (WGS) entry which is preliminary data.</text>
</comment>
<gene>
    <name evidence="2" type="ORF">A2557_03845</name>
</gene>
<protein>
    <recommendedName>
        <fullName evidence="4">DUF2946 domain-containing protein</fullName>
    </recommendedName>
</protein>
<evidence type="ECO:0008006" key="4">
    <source>
        <dbReference type="Google" id="ProtNLM"/>
    </source>
</evidence>